<feature type="compositionally biased region" description="Polar residues" evidence="1">
    <location>
        <begin position="273"/>
        <end position="284"/>
    </location>
</feature>
<gene>
    <name evidence="3" type="primary">LOC106821173</name>
</gene>
<keyword evidence="2" id="KW-1185">Reference proteome</keyword>
<evidence type="ECO:0000256" key="1">
    <source>
        <dbReference type="SAM" id="MobiDB-lite"/>
    </source>
</evidence>
<reference evidence="3" key="1">
    <citation type="submission" date="2025-08" db="UniProtKB">
        <authorList>
            <consortium name="RefSeq"/>
        </authorList>
    </citation>
    <scope>IDENTIFICATION</scope>
</reference>
<accession>A0ABM1FA82</accession>
<dbReference type="RefSeq" id="XP_014681353.1">
    <property type="nucleotide sequence ID" value="XM_014825867.1"/>
</dbReference>
<evidence type="ECO:0000313" key="2">
    <source>
        <dbReference type="Proteomes" id="UP000695022"/>
    </source>
</evidence>
<feature type="region of interest" description="Disordered" evidence="1">
    <location>
        <begin position="260"/>
        <end position="286"/>
    </location>
</feature>
<name>A0ABM1FA82_PRICU</name>
<dbReference type="GeneID" id="106821173"/>
<proteinExistence type="predicted"/>
<sequence length="368" mass="39866">MQATAASQKGAPDDFDEDSDECDEPPPEVLKRYLSMRRHTVGVGDHRHELPEDIRAQLMQLPPSANDLSTAVPLLPTCGAAATAAASAGGGAEMLSINPGAARGFRPAAKFPHKDATMLRPPPFMSHLLLRFITAELQQKHTLHVQERRCGSTPESMHLGEMTSPLLTVTPQSLPNGRCRSPPTGGSPSSAIPSPSGCTELQSSMLQQQLQHLQLQQVSPLSAQPVYSLQSFPQPRNSPPPMAFQNLHMIQEDIEQQIQLPESSSCQRRRSSDISTSHSRCSSDMNDDVDMEMQMDLATMSPLQQPHISIPTRKAKRPIKRDLCPAYLTAPDGQRDDGLYAAASPASVCFASRASDDSRALAPCPPAD</sequence>
<protein>
    <submittedName>
        <fullName evidence="3">Uncharacterized protein LOC106821173</fullName>
    </submittedName>
</protein>
<dbReference type="Proteomes" id="UP000695022">
    <property type="component" value="Unplaced"/>
</dbReference>
<feature type="region of interest" description="Disordered" evidence="1">
    <location>
        <begin position="170"/>
        <end position="201"/>
    </location>
</feature>
<evidence type="ECO:0000313" key="3">
    <source>
        <dbReference type="RefSeq" id="XP_014681353.1"/>
    </source>
</evidence>
<feature type="compositionally biased region" description="Low complexity" evidence="1">
    <location>
        <begin position="181"/>
        <end position="201"/>
    </location>
</feature>
<feature type="region of interest" description="Disordered" evidence="1">
    <location>
        <begin position="1"/>
        <end position="29"/>
    </location>
</feature>
<organism evidence="2 3">
    <name type="scientific">Priapulus caudatus</name>
    <name type="common">Priapulid worm</name>
    <dbReference type="NCBI Taxonomy" id="37621"/>
    <lineage>
        <taxon>Eukaryota</taxon>
        <taxon>Metazoa</taxon>
        <taxon>Ecdysozoa</taxon>
        <taxon>Scalidophora</taxon>
        <taxon>Priapulida</taxon>
        <taxon>Priapulimorpha</taxon>
        <taxon>Priapulimorphida</taxon>
        <taxon>Priapulidae</taxon>
        <taxon>Priapulus</taxon>
    </lineage>
</organism>
<feature type="compositionally biased region" description="Acidic residues" evidence="1">
    <location>
        <begin position="13"/>
        <end position="26"/>
    </location>
</feature>